<keyword evidence="1" id="KW-0863">Zinc-finger</keyword>
<dbReference type="PROSITE" id="PS00028">
    <property type="entry name" value="ZINC_FINGER_C2H2_1"/>
    <property type="match status" value="1"/>
</dbReference>
<feature type="domain" description="C2H2-type" evidence="2">
    <location>
        <begin position="63"/>
        <end position="88"/>
    </location>
</feature>
<organism evidence="3 4">
    <name type="scientific">Pyrocoelia pectoralis</name>
    <dbReference type="NCBI Taxonomy" id="417401"/>
    <lineage>
        <taxon>Eukaryota</taxon>
        <taxon>Metazoa</taxon>
        <taxon>Ecdysozoa</taxon>
        <taxon>Arthropoda</taxon>
        <taxon>Hexapoda</taxon>
        <taxon>Insecta</taxon>
        <taxon>Pterygota</taxon>
        <taxon>Neoptera</taxon>
        <taxon>Endopterygota</taxon>
        <taxon>Coleoptera</taxon>
        <taxon>Polyphaga</taxon>
        <taxon>Elateriformia</taxon>
        <taxon>Elateroidea</taxon>
        <taxon>Lampyridae</taxon>
        <taxon>Lampyrinae</taxon>
        <taxon>Pyrocoelia</taxon>
    </lineage>
</organism>
<dbReference type="SUPFAM" id="SSF57667">
    <property type="entry name" value="beta-beta-alpha zinc fingers"/>
    <property type="match status" value="1"/>
</dbReference>
<evidence type="ECO:0000259" key="2">
    <source>
        <dbReference type="PROSITE" id="PS50157"/>
    </source>
</evidence>
<reference evidence="3 4" key="1">
    <citation type="journal article" date="2024" name="Insects">
        <title>An Improved Chromosome-Level Genome Assembly of the Firefly Pyrocoelia pectoralis.</title>
        <authorList>
            <person name="Fu X."/>
            <person name="Meyer-Rochow V.B."/>
            <person name="Ballantyne L."/>
            <person name="Zhu X."/>
        </authorList>
    </citation>
    <scope>NUCLEOTIDE SEQUENCE [LARGE SCALE GENOMIC DNA]</scope>
    <source>
        <strain evidence="3">XCY_ONT2</strain>
    </source>
</reference>
<keyword evidence="4" id="KW-1185">Reference proteome</keyword>
<dbReference type="InterPro" id="IPR036236">
    <property type="entry name" value="Znf_C2H2_sf"/>
</dbReference>
<gene>
    <name evidence="3" type="ORF">RI129_008162</name>
</gene>
<dbReference type="InterPro" id="IPR013087">
    <property type="entry name" value="Znf_C2H2_type"/>
</dbReference>
<protein>
    <recommendedName>
        <fullName evidence="2">C2H2-type domain-containing protein</fullName>
    </recommendedName>
</protein>
<dbReference type="AlphaFoldDB" id="A0AAN7V4T0"/>
<keyword evidence="1" id="KW-0862">Zinc</keyword>
<dbReference type="GO" id="GO:0008270">
    <property type="term" value="F:zinc ion binding"/>
    <property type="evidence" value="ECO:0007669"/>
    <property type="project" value="UniProtKB-KW"/>
</dbReference>
<dbReference type="Proteomes" id="UP001329430">
    <property type="component" value="Chromosome 6"/>
</dbReference>
<evidence type="ECO:0000313" key="3">
    <source>
        <dbReference type="EMBL" id="KAK5641995.1"/>
    </source>
</evidence>
<dbReference type="EMBL" id="JAVRBK010000006">
    <property type="protein sequence ID" value="KAK5641995.1"/>
    <property type="molecule type" value="Genomic_DNA"/>
</dbReference>
<sequence length="88" mass="10944">MQLSQRVERSFRFDFFYNEEKCETVEGGIQKTTFICFNCQKTYKSQQTLRRHMYHECGQEPKYQCSFCSKKFKRRDQLQTHIQERHFR</sequence>
<evidence type="ECO:0000256" key="1">
    <source>
        <dbReference type="PROSITE-ProRule" id="PRU00042"/>
    </source>
</evidence>
<feature type="domain" description="C2H2-type" evidence="2">
    <location>
        <begin position="34"/>
        <end position="61"/>
    </location>
</feature>
<evidence type="ECO:0000313" key="4">
    <source>
        <dbReference type="Proteomes" id="UP001329430"/>
    </source>
</evidence>
<comment type="caution">
    <text evidence="3">The sequence shown here is derived from an EMBL/GenBank/DDBJ whole genome shotgun (WGS) entry which is preliminary data.</text>
</comment>
<name>A0AAN7V4T0_9COLE</name>
<dbReference type="Pfam" id="PF00096">
    <property type="entry name" value="zf-C2H2"/>
    <property type="match status" value="2"/>
</dbReference>
<dbReference type="SMART" id="SM00355">
    <property type="entry name" value="ZnF_C2H2"/>
    <property type="match status" value="2"/>
</dbReference>
<dbReference type="PROSITE" id="PS50157">
    <property type="entry name" value="ZINC_FINGER_C2H2_2"/>
    <property type="match status" value="2"/>
</dbReference>
<accession>A0AAN7V4T0</accession>
<keyword evidence="1" id="KW-0479">Metal-binding</keyword>
<proteinExistence type="predicted"/>
<dbReference type="Gene3D" id="3.30.160.60">
    <property type="entry name" value="Classic Zinc Finger"/>
    <property type="match status" value="1"/>
</dbReference>